<dbReference type="PANTHER" id="PTHR43747:SF4">
    <property type="entry name" value="FLAVIN-DEPENDENT TRYPTOPHAN HALOGENASE"/>
    <property type="match status" value="1"/>
</dbReference>
<dbReference type="AlphaFoldDB" id="A0A2A2SBR5"/>
<dbReference type="PIRSF" id="PIRSF011396">
    <property type="entry name" value="Trp_halogenase"/>
    <property type="match status" value="1"/>
</dbReference>
<dbReference type="RefSeq" id="WP_095999489.1">
    <property type="nucleotide sequence ID" value="NZ_NSLI01000005.1"/>
</dbReference>
<name>A0A2A2SBR5_9SPHN</name>
<proteinExistence type="predicted"/>
<feature type="binding site" evidence="1">
    <location>
        <position position="337"/>
    </location>
    <ligand>
        <name>FAD</name>
        <dbReference type="ChEBI" id="CHEBI:57692"/>
    </ligand>
</feature>
<dbReference type="InterPro" id="IPR033856">
    <property type="entry name" value="Trp_halogen"/>
</dbReference>
<gene>
    <name evidence="2" type="ORF">CKY28_16615</name>
</gene>
<dbReference type="EMBL" id="NSLI01000005">
    <property type="protein sequence ID" value="PAX06744.1"/>
    <property type="molecule type" value="Genomic_DNA"/>
</dbReference>
<dbReference type="OrthoDB" id="462203at2"/>
<keyword evidence="3" id="KW-1185">Reference proteome</keyword>
<protein>
    <submittedName>
        <fullName evidence="2">Tryptophan halogenase</fullName>
    </submittedName>
</protein>
<dbReference type="Proteomes" id="UP000218151">
    <property type="component" value="Unassembled WGS sequence"/>
</dbReference>
<dbReference type="Pfam" id="PF04820">
    <property type="entry name" value="Trp_halogenase"/>
    <property type="match status" value="1"/>
</dbReference>
<dbReference type="InterPro" id="IPR036188">
    <property type="entry name" value="FAD/NAD-bd_sf"/>
</dbReference>
<sequence length="495" mass="53729">MSALGEPIRDVVVAGGGIVGWSAAAALKRRLPWLGVTVFALPPPPDALADRIGPTLPSIHGFHGDLGLRDADAVVRSGSAFRLGTRFENWVADSPDYVHAYGEHGRPFGTASFHQHWVRAAKLGAAAPFDRHSPAAMLARAGRFARAADEPDAPLSGFEYGLHLDPPAYLAMIRAFALHCGVREHDGVLRSIRLRPDGFVEALELDGGEPLRADLFVDCTGPAARVRSALDDAWEDWRRWLPCDRILIADGPPAPEPAPLDRAVAVEAGWRWSADGLRRTSTGLVYGSAHWSDEQAARALGVREAAPVAIAAGTRPQPWLRNCVAVGDAATAIEPLEWTNLHLAHSAIDRLVAMLPDRDCAPVELAEYNRQCAAEAARVRDFAVLYYAASGRSEPFWRDAAAAEPPPTLLHTLTQFRERGRLPFHEEETFGRDSWLAVLLGQGVIPRRADPLIEVVPPAQSDAAMAGWRDALAQAVARAPTHAAFLQMLHRQVTR</sequence>
<dbReference type="InterPro" id="IPR006905">
    <property type="entry name" value="Flavin_halogenase"/>
</dbReference>
<dbReference type="SUPFAM" id="SSF51905">
    <property type="entry name" value="FAD/NAD(P)-binding domain"/>
    <property type="match status" value="1"/>
</dbReference>
<evidence type="ECO:0000256" key="1">
    <source>
        <dbReference type="PIRSR" id="PIRSR011396-2"/>
    </source>
</evidence>
<accession>A0A2A2SBR5</accession>
<dbReference type="InterPro" id="IPR050816">
    <property type="entry name" value="Flavin-dep_Halogenase_NPB"/>
</dbReference>
<comment type="caution">
    <text evidence="2">The sequence shown here is derived from an EMBL/GenBank/DDBJ whole genome shotgun (WGS) entry which is preliminary data.</text>
</comment>
<reference evidence="3" key="1">
    <citation type="submission" date="2017-09" db="EMBL/GenBank/DDBJ databases">
        <authorList>
            <person name="Feng G."/>
            <person name="Zhu H."/>
        </authorList>
    </citation>
    <scope>NUCLEOTIDE SEQUENCE [LARGE SCALE GENOMIC DNA]</scope>
    <source>
        <strain evidence="3">1PNM-20</strain>
    </source>
</reference>
<dbReference type="PANTHER" id="PTHR43747">
    <property type="entry name" value="FAD-BINDING PROTEIN"/>
    <property type="match status" value="1"/>
</dbReference>
<organism evidence="2 3">
    <name type="scientific">Sphingomonas lenta</name>
    <dbReference type="NCBI Taxonomy" id="1141887"/>
    <lineage>
        <taxon>Bacteria</taxon>
        <taxon>Pseudomonadati</taxon>
        <taxon>Pseudomonadota</taxon>
        <taxon>Alphaproteobacteria</taxon>
        <taxon>Sphingomonadales</taxon>
        <taxon>Sphingomonadaceae</taxon>
        <taxon>Sphingomonas</taxon>
    </lineage>
</organism>
<evidence type="ECO:0000313" key="2">
    <source>
        <dbReference type="EMBL" id="PAX06744.1"/>
    </source>
</evidence>
<dbReference type="GO" id="GO:0004497">
    <property type="term" value="F:monooxygenase activity"/>
    <property type="evidence" value="ECO:0007669"/>
    <property type="project" value="InterPro"/>
</dbReference>
<evidence type="ECO:0000313" key="3">
    <source>
        <dbReference type="Proteomes" id="UP000218151"/>
    </source>
</evidence>
<dbReference type="Gene3D" id="3.50.50.60">
    <property type="entry name" value="FAD/NAD(P)-binding domain"/>
    <property type="match status" value="1"/>
</dbReference>